<dbReference type="HAMAP" id="MF_02053">
    <property type="entry name" value="LsrK"/>
    <property type="match status" value="1"/>
</dbReference>
<dbReference type="InterPro" id="IPR033676">
    <property type="entry name" value="AI-2_kinase"/>
</dbReference>
<evidence type="ECO:0000259" key="6">
    <source>
        <dbReference type="Pfam" id="PF00370"/>
    </source>
</evidence>
<comment type="subcellular location">
    <subcellularLocation>
        <location evidence="5">Cytoplasm</location>
    </subcellularLocation>
</comment>
<dbReference type="InterPro" id="IPR043129">
    <property type="entry name" value="ATPase_NBD"/>
</dbReference>
<proteinExistence type="inferred from homology"/>
<dbReference type="InterPro" id="IPR000577">
    <property type="entry name" value="Carb_kinase_FGGY"/>
</dbReference>
<comment type="similarity">
    <text evidence="1 5">Belongs to the FGGY kinase family.</text>
</comment>
<comment type="function">
    <text evidence="5">Catalyzes the phosphorylation of autoinducer-2 (AI-2) to phospho-AI-2, which subsequently inactivates the transcriptional regulator LsrR and leads to the transcription of the lsr operon. Phosphorylates the ring-open form of (S)-4,5-dihydroxypentane-2,3-dione (DPD), which is the precursor to all AI-2 signaling molecules, at the C5 position.</text>
</comment>
<feature type="domain" description="Carbohydrate kinase FGGY C-terminal" evidence="7">
    <location>
        <begin position="291"/>
        <end position="457"/>
    </location>
</feature>
<dbReference type="Pfam" id="PF02782">
    <property type="entry name" value="FGGY_C"/>
    <property type="match status" value="1"/>
</dbReference>
<dbReference type="AlphaFoldDB" id="A0AB35RL41"/>
<dbReference type="GO" id="GO:0005975">
    <property type="term" value="P:carbohydrate metabolic process"/>
    <property type="evidence" value="ECO:0007669"/>
    <property type="project" value="InterPro"/>
</dbReference>
<accession>A0AB35RL41</accession>
<dbReference type="CDD" id="cd07775">
    <property type="entry name" value="ASKHA_NBD_FGGY_AI-2K"/>
    <property type="match status" value="1"/>
</dbReference>
<dbReference type="EC" id="2.7.1.189" evidence="5"/>
<dbReference type="NCBIfam" id="NF008187">
    <property type="entry name" value="PRK10939.1"/>
    <property type="match status" value="1"/>
</dbReference>
<dbReference type="Pfam" id="PF00370">
    <property type="entry name" value="FGGY_N"/>
    <property type="match status" value="1"/>
</dbReference>
<dbReference type="Proteomes" id="UP001286589">
    <property type="component" value="Unassembled WGS sequence"/>
</dbReference>
<dbReference type="GO" id="GO:0009372">
    <property type="term" value="P:quorum sensing"/>
    <property type="evidence" value="ECO:0007669"/>
    <property type="project" value="InterPro"/>
</dbReference>
<gene>
    <name evidence="5 8" type="primary">lsrK</name>
    <name evidence="8" type="ORF">R0H02_07695</name>
</gene>
<dbReference type="PANTHER" id="PTHR43095">
    <property type="entry name" value="SUGAR KINASE"/>
    <property type="match status" value="1"/>
</dbReference>
<dbReference type="Gene3D" id="3.30.420.40">
    <property type="match status" value="2"/>
</dbReference>
<keyword evidence="3 5" id="KW-0808">Transferase</keyword>
<organism evidence="8 9">
    <name type="scientific">Phytobacter ursingii</name>
    <dbReference type="NCBI Taxonomy" id="1972431"/>
    <lineage>
        <taxon>Bacteria</taxon>
        <taxon>Pseudomonadati</taxon>
        <taxon>Pseudomonadota</taxon>
        <taxon>Gammaproteobacteria</taxon>
        <taxon>Enterobacterales</taxon>
        <taxon>Enterobacteriaceae</taxon>
        <taxon>Phytobacter</taxon>
    </lineage>
</organism>
<protein>
    <recommendedName>
        <fullName evidence="5">Autoinducer-2 kinase</fullName>
        <shortName evidence="5">AI-2 kinase</shortName>
        <ecNumber evidence="5">2.7.1.189</ecNumber>
    </recommendedName>
</protein>
<dbReference type="PANTHER" id="PTHR43095:SF1">
    <property type="entry name" value="AUTOINDUCER-2 KINASE"/>
    <property type="match status" value="1"/>
</dbReference>
<evidence type="ECO:0000256" key="5">
    <source>
        <dbReference type="HAMAP-Rule" id="MF_02053"/>
    </source>
</evidence>
<sequence length="528" mass="57354">MSYLLALDAGTGSIRAVIFDLTGRQVAVGQAEWKHLSVENVPGSMEFDLATNWKLACQCIGQALERAGLSGADIKSIACCSMREGIVLYDQYGDAIWACANVDARASREVAELKEIHNDQFESEVYDVSGQTLALSAMPRLLWLAHHRPDIYRNAATITMISDWLAARLSGWLAVDPSNAGTTGMLDLFTRDWRPSLLDMAGLRADILSPVKETGSVLGEVTKEAAQESGLREGTPVIMGGGDVQLGCLGLGVVRPGQTAVLGGTFWQQVVNLPQVRTDPEMNIRVNPHVIPGMAQAESISFFTGLTMRWFRDAFCAEEKLIAERMGMDTYSLLEEMAARVPAGSHGVMPIFSDAMHFKQWYHAAPSFINLSIDPEKCNKATLFRALEENAAIVSACNLAQISRFSGVKFDSLVFAGGGSKGALWSQILSDVTGLPVRVPEVKEATALGCAIAAGVGAGLYDDMAATGERLVKWSREFTPNPQHRELYDEMMQKWQAVYADQLGLVDSGLTTSMWQAPGLVRDTRPSP</sequence>
<dbReference type="PIRSF" id="PIRSF000538">
    <property type="entry name" value="GlpK"/>
    <property type="match status" value="1"/>
</dbReference>
<dbReference type="SUPFAM" id="SSF53067">
    <property type="entry name" value="Actin-like ATPase domain"/>
    <property type="match status" value="2"/>
</dbReference>
<dbReference type="InterPro" id="IPR050406">
    <property type="entry name" value="FGGY_Carb_Kinase"/>
</dbReference>
<keyword evidence="2 5" id="KW-0963">Cytoplasm</keyword>
<comment type="caution">
    <text evidence="8">The sequence shown here is derived from an EMBL/GenBank/DDBJ whole genome shotgun (WGS) entry which is preliminary data.</text>
</comment>
<dbReference type="GO" id="GO:0071518">
    <property type="term" value="F:autoinducer-2 kinase activity"/>
    <property type="evidence" value="ECO:0007669"/>
    <property type="project" value="UniProtKB-UniRule"/>
</dbReference>
<name>A0AB35RL41_9ENTR</name>
<keyword evidence="4 5" id="KW-0418">Kinase</keyword>
<dbReference type="InterPro" id="IPR018485">
    <property type="entry name" value="FGGY_C"/>
</dbReference>
<reference evidence="8 9" key="1">
    <citation type="submission" date="2023-10" db="EMBL/GenBank/DDBJ databases">
        <title>Phytobacter spp. The emergence of a new genus of hospital-origin enterobacteria encoding carbapenemases in Argentina.</title>
        <authorList>
            <person name="Vay C."/>
            <person name="Almuzara M."/>
            <person name="Traglia G.M."/>
            <person name="Campos J."/>
        </authorList>
    </citation>
    <scope>NUCLEOTIDE SEQUENCE [LARGE SCALE GENOMIC DNA]</scope>
    <source>
        <strain evidence="8 9">CVMA36</strain>
    </source>
</reference>
<feature type="domain" description="Carbohydrate kinase FGGY N-terminal" evidence="6">
    <location>
        <begin position="3"/>
        <end position="250"/>
    </location>
</feature>
<evidence type="ECO:0000313" key="9">
    <source>
        <dbReference type="Proteomes" id="UP001286589"/>
    </source>
</evidence>
<evidence type="ECO:0000259" key="7">
    <source>
        <dbReference type="Pfam" id="PF02782"/>
    </source>
</evidence>
<dbReference type="GO" id="GO:0005737">
    <property type="term" value="C:cytoplasm"/>
    <property type="evidence" value="ECO:0007669"/>
    <property type="project" value="UniProtKB-SubCell"/>
</dbReference>
<evidence type="ECO:0000256" key="1">
    <source>
        <dbReference type="ARBA" id="ARBA00009156"/>
    </source>
</evidence>
<evidence type="ECO:0000256" key="4">
    <source>
        <dbReference type="ARBA" id="ARBA00022777"/>
    </source>
</evidence>
<evidence type="ECO:0000256" key="3">
    <source>
        <dbReference type="ARBA" id="ARBA00022679"/>
    </source>
</evidence>
<dbReference type="InterPro" id="IPR018484">
    <property type="entry name" value="FGGY_N"/>
</dbReference>
<evidence type="ECO:0000256" key="2">
    <source>
        <dbReference type="ARBA" id="ARBA00022490"/>
    </source>
</evidence>
<dbReference type="EMBL" id="JAWJAC010000004">
    <property type="protein sequence ID" value="MDV2862341.1"/>
    <property type="molecule type" value="Genomic_DNA"/>
</dbReference>
<evidence type="ECO:0000313" key="8">
    <source>
        <dbReference type="EMBL" id="MDV2862341.1"/>
    </source>
</evidence>
<keyword evidence="9" id="KW-1185">Reference proteome</keyword>
<comment type="catalytic activity">
    <reaction evidence="5">
        <text>(S)-4,5-dihydroxypentane-2,3-dione + ATP = (2S)-2-hydroxy-3,4-dioxopentyl phosphate + ADP + H(+)</text>
        <dbReference type="Rhea" id="RHEA:15377"/>
        <dbReference type="ChEBI" id="CHEBI:15378"/>
        <dbReference type="ChEBI" id="CHEBI:29484"/>
        <dbReference type="ChEBI" id="CHEBI:30616"/>
        <dbReference type="ChEBI" id="CHEBI:71677"/>
        <dbReference type="ChEBI" id="CHEBI:456216"/>
        <dbReference type="EC" id="2.7.1.189"/>
    </reaction>
</comment>
<dbReference type="RefSeq" id="WP_229220396.1">
    <property type="nucleotide sequence ID" value="NZ_JAWJAC010000004.1"/>
</dbReference>